<proteinExistence type="predicted"/>
<accession>A0A8J5SXP5</accession>
<name>A0A8J5SXP5_ZIZPA</name>
<feature type="region of interest" description="Disordered" evidence="1">
    <location>
        <begin position="97"/>
        <end position="124"/>
    </location>
</feature>
<dbReference type="AlphaFoldDB" id="A0A8J5SXP5"/>
<gene>
    <name evidence="2" type="ORF">GUJ93_ZPchr0006g43553</name>
</gene>
<reference evidence="2" key="2">
    <citation type="submission" date="2021-02" db="EMBL/GenBank/DDBJ databases">
        <authorList>
            <person name="Kimball J.A."/>
            <person name="Haas M.W."/>
            <person name="Macchietto M."/>
            <person name="Kono T."/>
            <person name="Duquette J."/>
            <person name="Shao M."/>
        </authorList>
    </citation>
    <scope>NUCLEOTIDE SEQUENCE</scope>
    <source>
        <tissue evidence="2">Fresh leaf tissue</tissue>
    </source>
</reference>
<organism evidence="2 3">
    <name type="scientific">Zizania palustris</name>
    <name type="common">Northern wild rice</name>
    <dbReference type="NCBI Taxonomy" id="103762"/>
    <lineage>
        <taxon>Eukaryota</taxon>
        <taxon>Viridiplantae</taxon>
        <taxon>Streptophyta</taxon>
        <taxon>Embryophyta</taxon>
        <taxon>Tracheophyta</taxon>
        <taxon>Spermatophyta</taxon>
        <taxon>Magnoliopsida</taxon>
        <taxon>Liliopsida</taxon>
        <taxon>Poales</taxon>
        <taxon>Poaceae</taxon>
        <taxon>BOP clade</taxon>
        <taxon>Oryzoideae</taxon>
        <taxon>Oryzeae</taxon>
        <taxon>Zizaniinae</taxon>
        <taxon>Zizania</taxon>
    </lineage>
</organism>
<reference evidence="2" key="1">
    <citation type="journal article" date="2021" name="bioRxiv">
        <title>Whole Genome Assembly and Annotation of Northern Wild Rice, Zizania palustris L., Supports a Whole Genome Duplication in the Zizania Genus.</title>
        <authorList>
            <person name="Haas M."/>
            <person name="Kono T."/>
            <person name="Macchietto M."/>
            <person name="Millas R."/>
            <person name="McGilp L."/>
            <person name="Shao M."/>
            <person name="Duquette J."/>
            <person name="Hirsch C.N."/>
            <person name="Kimball J."/>
        </authorList>
    </citation>
    <scope>NUCLEOTIDE SEQUENCE</scope>
    <source>
        <tissue evidence="2">Fresh leaf tissue</tissue>
    </source>
</reference>
<dbReference type="Proteomes" id="UP000729402">
    <property type="component" value="Unassembled WGS sequence"/>
</dbReference>
<evidence type="ECO:0000313" key="2">
    <source>
        <dbReference type="EMBL" id="KAG8076857.1"/>
    </source>
</evidence>
<sequence>MFERRRSNERRVSVSMMGWTARMYGGRQVSGGVSLLARGCSCARSGRRRVAQHWVPSGLEGGRDVGTTRSAVRDGEQARARPWRCWHECEHRNGGARWQREAKPYGKRQGAQSGAANMRSRRDT</sequence>
<keyword evidence="3" id="KW-1185">Reference proteome</keyword>
<evidence type="ECO:0000256" key="1">
    <source>
        <dbReference type="SAM" id="MobiDB-lite"/>
    </source>
</evidence>
<comment type="caution">
    <text evidence="2">The sequence shown here is derived from an EMBL/GenBank/DDBJ whole genome shotgun (WGS) entry which is preliminary data.</text>
</comment>
<protein>
    <submittedName>
        <fullName evidence="2">Uncharacterized protein</fullName>
    </submittedName>
</protein>
<dbReference type="EMBL" id="JAAALK010000283">
    <property type="protein sequence ID" value="KAG8076857.1"/>
    <property type="molecule type" value="Genomic_DNA"/>
</dbReference>
<evidence type="ECO:0000313" key="3">
    <source>
        <dbReference type="Proteomes" id="UP000729402"/>
    </source>
</evidence>